<protein>
    <submittedName>
        <fullName evidence="1">Uncharacterized protein</fullName>
    </submittedName>
</protein>
<organism evidence="1">
    <name type="scientific">Phaeodactylum tricornutum</name>
    <name type="common">Diatom</name>
    <dbReference type="NCBI Taxonomy" id="2850"/>
    <lineage>
        <taxon>Eukaryota</taxon>
        <taxon>Sar</taxon>
        <taxon>Stramenopiles</taxon>
        <taxon>Ochrophyta</taxon>
        <taxon>Bacillariophyta</taxon>
        <taxon>Bacillariophyceae</taxon>
        <taxon>Bacillariophycidae</taxon>
        <taxon>Naviculales</taxon>
        <taxon>Phaeodactylaceae</taxon>
        <taxon>Phaeodactylum</taxon>
    </lineage>
</organism>
<dbReference type="Proteomes" id="UP000836788">
    <property type="component" value="Chromosome 24"/>
</dbReference>
<sequence>MVHKFALKLLQNALQSDGDKAKSPFVWATGGHSATAGHGNFYDESYTAVLEDKVVPILEPLGIAFQGRNYAMGGTPSGPEIASCIESVFGSDPDVLVWDTGMTDGNRVDLMGLYLARAALLPSRPVTLVLHHGAQPQRLQVLKDWQAFGLPILQQDERVSRDMNSAIPETLGLNQAQIDAMPPFVRQFKCEGKIESGDPGCADAKWNSKACTGRKFRTSWHPGWKWHAIAGNLYALFVTDIVQDALTLLQSRVAEWPDLREELLAREAALNEAFRKAPLPAWTRKLLDEEPQSDIDLDVIFRQPSLCHTARLPAEIRHLGILTDTTTQVGFSHYDKGLSQTDAIALPNKADTTMRLAYDPDDRQDCNETIQMDYKDFFLVHEKDGWQELTLPNDREVEAYFPTTPPKFHGYVAICFAFCDWDHCKPHDSHAEAMSASSNSTSSVGEMQVNGVAVTNLTTWEGCEFLRNLQGHRWLPDNNGKFTIRARITETDAYFRFSSFIIW</sequence>
<gene>
    <name evidence="1" type="ORF">PTTT1_LOCUS34370</name>
</gene>
<accession>A0A8J9X5Y7</accession>
<dbReference type="EMBL" id="OU594965">
    <property type="protein sequence ID" value="CAG9287063.1"/>
    <property type="molecule type" value="Genomic_DNA"/>
</dbReference>
<reference evidence="1" key="1">
    <citation type="submission" date="2022-02" db="EMBL/GenBank/DDBJ databases">
        <authorList>
            <person name="Giguere J D."/>
        </authorList>
    </citation>
    <scope>NUCLEOTIDE SEQUENCE</scope>
    <source>
        <strain evidence="1">CCAP 1055/1</strain>
    </source>
</reference>
<proteinExistence type="predicted"/>
<name>A0A8J9X5Y7_PHATR</name>
<dbReference type="AlphaFoldDB" id="A0A8J9X5Y7"/>
<evidence type="ECO:0000313" key="1">
    <source>
        <dbReference type="EMBL" id="CAG9287063.1"/>
    </source>
</evidence>